<reference evidence="1 2" key="1">
    <citation type="journal article" date="2019" name="Philos. Trans. R. Soc. Lond., B, Biol. Sci.">
        <title>Ant behaviour and brain gene expression of defending hosts depend on the ecological success of the intruding social parasite.</title>
        <authorList>
            <person name="Kaur R."/>
            <person name="Stoldt M."/>
            <person name="Jongepier E."/>
            <person name="Feldmeyer B."/>
            <person name="Menzel F."/>
            <person name="Bornberg-Bauer E."/>
            <person name="Foitzik S."/>
        </authorList>
    </citation>
    <scope>NUCLEOTIDE SEQUENCE [LARGE SCALE GENOMIC DNA]</scope>
    <source>
        <tissue evidence="1">Whole body</tissue>
    </source>
</reference>
<name>A0A4S2KUC5_9HYME</name>
<accession>A0A4S2KUC5</accession>
<gene>
    <name evidence="1" type="ORF">DBV15_04917</name>
</gene>
<protein>
    <submittedName>
        <fullName evidence="1">Uncharacterized protein</fullName>
    </submittedName>
</protein>
<dbReference type="Proteomes" id="UP000310200">
    <property type="component" value="Unassembled WGS sequence"/>
</dbReference>
<evidence type="ECO:0000313" key="1">
    <source>
        <dbReference type="EMBL" id="TGZ53663.1"/>
    </source>
</evidence>
<sequence length="158" mass="17433">MRIFRAPRLGLFNKTPRGCTFDLAPTDEIAMQNCDRLRGSAAAVGPIAADRSLRKFRGSHGFIGQIPSGYVSGRGALHADVDKRETSDTSPRPILLLSRSSQPRLVGLEGPEANYSRSLMFRVFRNTTLEAPEIYNSITSVNSNFEAMNMNTDLRIVS</sequence>
<dbReference type="AlphaFoldDB" id="A0A4S2KUC5"/>
<proteinExistence type="predicted"/>
<evidence type="ECO:0000313" key="2">
    <source>
        <dbReference type="Proteomes" id="UP000310200"/>
    </source>
</evidence>
<comment type="caution">
    <text evidence="1">The sequence shown here is derived from an EMBL/GenBank/DDBJ whole genome shotgun (WGS) entry which is preliminary data.</text>
</comment>
<dbReference type="EMBL" id="QBLH01000968">
    <property type="protein sequence ID" value="TGZ53663.1"/>
    <property type="molecule type" value="Genomic_DNA"/>
</dbReference>
<keyword evidence="2" id="KW-1185">Reference proteome</keyword>
<organism evidence="1 2">
    <name type="scientific">Temnothorax longispinosus</name>
    <dbReference type="NCBI Taxonomy" id="300112"/>
    <lineage>
        <taxon>Eukaryota</taxon>
        <taxon>Metazoa</taxon>
        <taxon>Ecdysozoa</taxon>
        <taxon>Arthropoda</taxon>
        <taxon>Hexapoda</taxon>
        <taxon>Insecta</taxon>
        <taxon>Pterygota</taxon>
        <taxon>Neoptera</taxon>
        <taxon>Endopterygota</taxon>
        <taxon>Hymenoptera</taxon>
        <taxon>Apocrita</taxon>
        <taxon>Aculeata</taxon>
        <taxon>Formicoidea</taxon>
        <taxon>Formicidae</taxon>
        <taxon>Myrmicinae</taxon>
        <taxon>Temnothorax</taxon>
    </lineage>
</organism>